<evidence type="ECO:0000256" key="4">
    <source>
        <dbReference type="RuleBase" id="RU000363"/>
    </source>
</evidence>
<sequence length="264" mass="27312">MDRTSSPTPRPSTHSHHYSEMSSTYSVVITGANQGLGYHTVHQIAQQPHKLVFMGARRMPAAEAAIAQIVADGIHPTSAVVAVYLDLANEQSIADAGVAVAAALKERGLSGIDALVNNAAMADGPPALVFSTNIAGTMAVKAAFRPLLKAGGTIVNVSSALGSQGLNAARPKVPTRTLETYGASKAALNNLTLQWAYEEEESGSGVRVVALDPGLTTTTMTSTRSFLAGHGESPAVACKVMVDAALATEGKSGVFFDKNGTIPW</sequence>
<comment type="caution">
    <text evidence="5">The sequence shown here is derived from an EMBL/GenBank/DDBJ whole genome shotgun (WGS) entry which is preliminary data.</text>
</comment>
<dbReference type="PROSITE" id="PS00061">
    <property type="entry name" value="ADH_SHORT"/>
    <property type="match status" value="1"/>
</dbReference>
<dbReference type="PANTHER" id="PTHR43544:SF7">
    <property type="entry name" value="NADB-LER2"/>
    <property type="match status" value="1"/>
</dbReference>
<evidence type="ECO:0000256" key="3">
    <source>
        <dbReference type="ARBA" id="ARBA00023002"/>
    </source>
</evidence>
<gene>
    <name evidence="5" type="ORF">MYCIT1_LOCUS15219</name>
</gene>
<dbReference type="InterPro" id="IPR020904">
    <property type="entry name" value="Sc_DH/Rdtase_CS"/>
</dbReference>
<evidence type="ECO:0000256" key="1">
    <source>
        <dbReference type="ARBA" id="ARBA00006484"/>
    </source>
</evidence>
<dbReference type="InterPro" id="IPR036291">
    <property type="entry name" value="NAD(P)-bd_dom_sf"/>
</dbReference>
<comment type="similarity">
    <text evidence="1 4">Belongs to the short-chain dehydrogenases/reductases (SDR) family.</text>
</comment>
<keyword evidence="6" id="KW-1185">Reference proteome</keyword>
<dbReference type="PANTHER" id="PTHR43544">
    <property type="entry name" value="SHORT-CHAIN DEHYDROGENASE/REDUCTASE"/>
    <property type="match status" value="1"/>
</dbReference>
<evidence type="ECO:0000256" key="2">
    <source>
        <dbReference type="ARBA" id="ARBA00022857"/>
    </source>
</evidence>
<keyword evidence="3" id="KW-0560">Oxidoreductase</keyword>
<reference evidence="5" key="1">
    <citation type="submission" date="2023-11" db="EMBL/GenBank/DDBJ databases">
        <authorList>
            <person name="De Vega J J."/>
            <person name="De Vega J J."/>
        </authorList>
    </citation>
    <scope>NUCLEOTIDE SEQUENCE</scope>
</reference>
<name>A0AAD2H779_9AGAR</name>
<dbReference type="InterPro" id="IPR051468">
    <property type="entry name" value="Fungal_SecMetab_SDRs"/>
</dbReference>
<dbReference type="Proteomes" id="UP001295794">
    <property type="component" value="Unassembled WGS sequence"/>
</dbReference>
<dbReference type="Pfam" id="PF00106">
    <property type="entry name" value="adh_short"/>
    <property type="match status" value="1"/>
</dbReference>
<dbReference type="GO" id="GO:0016491">
    <property type="term" value="F:oxidoreductase activity"/>
    <property type="evidence" value="ECO:0007669"/>
    <property type="project" value="UniProtKB-KW"/>
</dbReference>
<dbReference type="Gene3D" id="3.40.50.720">
    <property type="entry name" value="NAD(P)-binding Rossmann-like Domain"/>
    <property type="match status" value="1"/>
</dbReference>
<dbReference type="PRINTS" id="PR00080">
    <property type="entry name" value="SDRFAMILY"/>
</dbReference>
<dbReference type="InterPro" id="IPR002347">
    <property type="entry name" value="SDR_fam"/>
</dbReference>
<dbReference type="AlphaFoldDB" id="A0AAD2H779"/>
<proteinExistence type="inferred from homology"/>
<evidence type="ECO:0000313" key="5">
    <source>
        <dbReference type="EMBL" id="CAK5270636.1"/>
    </source>
</evidence>
<evidence type="ECO:0000313" key="6">
    <source>
        <dbReference type="Proteomes" id="UP001295794"/>
    </source>
</evidence>
<dbReference type="PRINTS" id="PR00081">
    <property type="entry name" value="GDHRDH"/>
</dbReference>
<dbReference type="GO" id="GO:0005737">
    <property type="term" value="C:cytoplasm"/>
    <property type="evidence" value="ECO:0007669"/>
    <property type="project" value="TreeGrafter"/>
</dbReference>
<protein>
    <submittedName>
        <fullName evidence="5">Uncharacterized protein</fullName>
    </submittedName>
</protein>
<dbReference type="SUPFAM" id="SSF51735">
    <property type="entry name" value="NAD(P)-binding Rossmann-fold domains"/>
    <property type="match status" value="1"/>
</dbReference>
<organism evidence="5 6">
    <name type="scientific">Mycena citricolor</name>
    <dbReference type="NCBI Taxonomy" id="2018698"/>
    <lineage>
        <taxon>Eukaryota</taxon>
        <taxon>Fungi</taxon>
        <taxon>Dikarya</taxon>
        <taxon>Basidiomycota</taxon>
        <taxon>Agaricomycotina</taxon>
        <taxon>Agaricomycetes</taxon>
        <taxon>Agaricomycetidae</taxon>
        <taxon>Agaricales</taxon>
        <taxon>Marasmiineae</taxon>
        <taxon>Mycenaceae</taxon>
        <taxon>Mycena</taxon>
    </lineage>
</organism>
<accession>A0AAD2H779</accession>
<dbReference type="EMBL" id="CAVNYO010000168">
    <property type="protein sequence ID" value="CAK5270636.1"/>
    <property type="molecule type" value="Genomic_DNA"/>
</dbReference>
<keyword evidence="2" id="KW-0521">NADP</keyword>